<dbReference type="EMBL" id="WBVQ01000002">
    <property type="protein sequence ID" value="KAB2815922.1"/>
    <property type="molecule type" value="Genomic_DNA"/>
</dbReference>
<dbReference type="RefSeq" id="WP_151693351.1">
    <property type="nucleotide sequence ID" value="NZ_BMGX01000001.1"/>
</dbReference>
<sequence length="250" mass="28637">MRKVLLIIAIALSATSFGQLNIQDSATQGILVNINVGYFLKGGDFAEVFNPNFSGGLDLQYKTRSNWIFSIGARYHFADGLKDPTAIFGGLVTRQGEILGLNGEYAPVTFRERGWDMGFDVGKIFTSLGHNANSGPLFTLGVGYNNYYIDIRNQLNNTPQIQGEYLKGYDRFSQGLMTKQFLGYFFSGSRKRLNFTAGFEFMQGFNTSLREFNYDTRSYETERKLDLYYGIRISWFLPFYDENAQKYYYY</sequence>
<evidence type="ECO:0000313" key="3">
    <source>
        <dbReference type="Proteomes" id="UP000484164"/>
    </source>
</evidence>
<dbReference type="AlphaFoldDB" id="A0A6L3ZEU6"/>
<accession>A0A6L3ZEU6</accession>
<evidence type="ECO:0000313" key="2">
    <source>
        <dbReference type="EMBL" id="KAB2815922.1"/>
    </source>
</evidence>
<dbReference type="OrthoDB" id="7475268at2"/>
<feature type="chain" id="PRO_5026910770" description="Outer membrane beta-barrel protein" evidence="1">
    <location>
        <begin position="19"/>
        <end position="250"/>
    </location>
</feature>
<organism evidence="2 3">
    <name type="scientific">Phaeocystidibacter marisrubri</name>
    <dbReference type="NCBI Taxonomy" id="1577780"/>
    <lineage>
        <taxon>Bacteria</taxon>
        <taxon>Pseudomonadati</taxon>
        <taxon>Bacteroidota</taxon>
        <taxon>Flavobacteriia</taxon>
        <taxon>Flavobacteriales</taxon>
        <taxon>Phaeocystidibacteraceae</taxon>
        <taxon>Phaeocystidibacter</taxon>
    </lineage>
</organism>
<keyword evidence="3" id="KW-1185">Reference proteome</keyword>
<evidence type="ECO:0000256" key="1">
    <source>
        <dbReference type="SAM" id="SignalP"/>
    </source>
</evidence>
<protein>
    <recommendedName>
        <fullName evidence="4">Outer membrane beta-barrel protein</fullName>
    </recommendedName>
</protein>
<evidence type="ECO:0008006" key="4">
    <source>
        <dbReference type="Google" id="ProtNLM"/>
    </source>
</evidence>
<reference evidence="2 3" key="1">
    <citation type="submission" date="2019-10" db="EMBL/GenBank/DDBJ databases">
        <title>Genome sequence of Phaeocystidibacter marisrubri JCM30614 (type strain).</title>
        <authorList>
            <person name="Bowman J.P."/>
        </authorList>
    </citation>
    <scope>NUCLEOTIDE SEQUENCE [LARGE SCALE GENOMIC DNA]</scope>
    <source>
        <strain evidence="2 3">JCM 30614</strain>
    </source>
</reference>
<name>A0A6L3ZEU6_9FLAO</name>
<gene>
    <name evidence="2" type="ORF">F8C82_09500</name>
</gene>
<comment type="caution">
    <text evidence="2">The sequence shown here is derived from an EMBL/GenBank/DDBJ whole genome shotgun (WGS) entry which is preliminary data.</text>
</comment>
<proteinExistence type="predicted"/>
<dbReference type="Proteomes" id="UP000484164">
    <property type="component" value="Unassembled WGS sequence"/>
</dbReference>
<feature type="signal peptide" evidence="1">
    <location>
        <begin position="1"/>
        <end position="18"/>
    </location>
</feature>
<keyword evidence="1" id="KW-0732">Signal</keyword>